<keyword evidence="1 4" id="KW-0808">Transferase</keyword>
<accession>A0A495JPE2</accession>
<dbReference type="GO" id="GO:0016747">
    <property type="term" value="F:acyltransferase activity, transferring groups other than amino-acyl groups"/>
    <property type="evidence" value="ECO:0007669"/>
    <property type="project" value="InterPro"/>
</dbReference>
<evidence type="ECO:0000313" key="4">
    <source>
        <dbReference type="EMBL" id="RKR90254.1"/>
    </source>
</evidence>
<gene>
    <name evidence="4" type="ORF">BDK92_4623</name>
</gene>
<dbReference type="PROSITE" id="PS51186">
    <property type="entry name" value="GNAT"/>
    <property type="match status" value="1"/>
</dbReference>
<dbReference type="RefSeq" id="WP_121158557.1">
    <property type="nucleotide sequence ID" value="NZ_RBKT01000001.1"/>
</dbReference>
<keyword evidence="2" id="KW-0012">Acyltransferase</keyword>
<reference evidence="4 5" key="1">
    <citation type="submission" date="2018-10" db="EMBL/GenBank/DDBJ databases">
        <title>Sequencing the genomes of 1000 actinobacteria strains.</title>
        <authorList>
            <person name="Klenk H.-P."/>
        </authorList>
    </citation>
    <scope>NUCLEOTIDE SEQUENCE [LARGE SCALE GENOMIC DNA]</scope>
    <source>
        <strain evidence="4 5">DSM 45175</strain>
    </source>
</reference>
<evidence type="ECO:0000259" key="3">
    <source>
        <dbReference type="PROSITE" id="PS51186"/>
    </source>
</evidence>
<dbReference type="Gene3D" id="3.40.630.30">
    <property type="match status" value="1"/>
</dbReference>
<evidence type="ECO:0000256" key="1">
    <source>
        <dbReference type="ARBA" id="ARBA00022679"/>
    </source>
</evidence>
<dbReference type="InterPro" id="IPR050832">
    <property type="entry name" value="Bact_Acetyltransf"/>
</dbReference>
<organism evidence="4 5">
    <name type="scientific">Micromonospora pisi</name>
    <dbReference type="NCBI Taxonomy" id="589240"/>
    <lineage>
        <taxon>Bacteria</taxon>
        <taxon>Bacillati</taxon>
        <taxon>Actinomycetota</taxon>
        <taxon>Actinomycetes</taxon>
        <taxon>Micromonosporales</taxon>
        <taxon>Micromonosporaceae</taxon>
        <taxon>Micromonospora</taxon>
    </lineage>
</organism>
<dbReference type="OrthoDB" id="5243635at2"/>
<dbReference type="CDD" id="cd04301">
    <property type="entry name" value="NAT_SF"/>
    <property type="match status" value="1"/>
</dbReference>
<dbReference type="Pfam" id="PF00583">
    <property type="entry name" value="Acetyltransf_1"/>
    <property type="match status" value="1"/>
</dbReference>
<evidence type="ECO:0000256" key="2">
    <source>
        <dbReference type="ARBA" id="ARBA00023315"/>
    </source>
</evidence>
<proteinExistence type="predicted"/>
<evidence type="ECO:0000313" key="5">
    <source>
        <dbReference type="Proteomes" id="UP000277671"/>
    </source>
</evidence>
<dbReference type="PANTHER" id="PTHR43877">
    <property type="entry name" value="AMINOALKYLPHOSPHONATE N-ACETYLTRANSFERASE-RELATED-RELATED"/>
    <property type="match status" value="1"/>
</dbReference>
<comment type="caution">
    <text evidence="4">The sequence shown here is derived from an EMBL/GenBank/DDBJ whole genome shotgun (WGS) entry which is preliminary data.</text>
</comment>
<keyword evidence="5" id="KW-1185">Reference proteome</keyword>
<protein>
    <submittedName>
        <fullName evidence="4">Acetyltransferase (GNAT) family protein</fullName>
    </submittedName>
</protein>
<dbReference type="AlphaFoldDB" id="A0A495JPE2"/>
<name>A0A495JPE2_9ACTN</name>
<dbReference type="InterPro" id="IPR016181">
    <property type="entry name" value="Acyl_CoA_acyltransferase"/>
</dbReference>
<dbReference type="InterPro" id="IPR000182">
    <property type="entry name" value="GNAT_dom"/>
</dbReference>
<feature type="domain" description="N-acetyltransferase" evidence="3">
    <location>
        <begin position="3"/>
        <end position="170"/>
    </location>
</feature>
<dbReference type="Proteomes" id="UP000277671">
    <property type="component" value="Unassembled WGS sequence"/>
</dbReference>
<dbReference type="EMBL" id="RBKT01000001">
    <property type="protein sequence ID" value="RKR90254.1"/>
    <property type="molecule type" value="Genomic_DNA"/>
</dbReference>
<dbReference type="SUPFAM" id="SSF55729">
    <property type="entry name" value="Acyl-CoA N-acyltransferases (Nat)"/>
    <property type="match status" value="1"/>
</dbReference>
<sequence length="170" mass="18914">MTAILRPATAADLIAVGGLHARSRQAAYGGFLPDEAFAADSAEQLGRWWSERWKWEQETHLMTVVEAGDRLVGFSYVGPHELDPTGYGELYAIHLEPDQQGRGLGRALMVDALTTLHGRGWRRAALWVLSENAHAREFYQRGGWTADGTTRTEQIGTAPTPQLRYVRDLP</sequence>